<sequence length="238" mass="25744">MSLDTLQQLAADYVLGTLSAAQRARVQARLPTDTALREAVQAWEDRLAPIAELAEPVEPAANLWQRIERSLPPEPVPVVRPQVPKPAWWAGWWSSLAFWRFAAGASFAAAAVMAVAPLAGLVSPVQPKYMVVLVAPNATAPGWVIQASTDKRLKLVPLVQTAVPEQRALQFWTKADGWNAPVSLGLVKPGQPLDVSLEQLPAIQANQLFEITLEPETGSPTGRPTGPVLYIGRSVKMI</sequence>
<dbReference type="OrthoDB" id="5298046at2"/>
<evidence type="ECO:0000313" key="2">
    <source>
        <dbReference type="EMBL" id="AOW12546.1"/>
    </source>
</evidence>
<evidence type="ECO:0000313" key="3">
    <source>
        <dbReference type="EMBL" id="OAD40415.1"/>
    </source>
</evidence>
<dbReference type="GO" id="GO:0016989">
    <property type="term" value="F:sigma factor antagonist activity"/>
    <property type="evidence" value="ECO:0007669"/>
    <property type="project" value="TreeGrafter"/>
</dbReference>
<proteinExistence type="predicted"/>
<evidence type="ECO:0000313" key="4">
    <source>
        <dbReference type="Proteomes" id="UP000185657"/>
    </source>
</evidence>
<dbReference type="InterPro" id="IPR051474">
    <property type="entry name" value="Anti-sigma-K/W_factor"/>
</dbReference>
<accession>A0A162YV88</accession>
<dbReference type="Proteomes" id="UP000185657">
    <property type="component" value="Unassembled WGS sequence"/>
</dbReference>
<keyword evidence="4" id="KW-1185">Reference proteome</keyword>
<dbReference type="PANTHER" id="PTHR37461">
    <property type="entry name" value="ANTI-SIGMA-K FACTOR RSKA"/>
    <property type="match status" value="1"/>
</dbReference>
<reference evidence="3 4" key="1">
    <citation type="submission" date="2016-02" db="EMBL/GenBank/DDBJ databases">
        <title>Draft genome sequence of Hydrogenophaga sp. LPB0072.</title>
        <authorList>
            <person name="Shin S.-K."/>
            <person name="Yi H."/>
        </authorList>
    </citation>
    <scope>NUCLEOTIDE SEQUENCE [LARGE SCALE GENOMIC DNA]</scope>
    <source>
        <strain evidence="3 4">LPB0072</strain>
    </source>
</reference>
<dbReference type="STRING" id="1763535.LPB072_06495"/>
<dbReference type="AlphaFoldDB" id="A0A162YV88"/>
<organism evidence="2 5">
    <name type="scientific">Hydrogenophaga crassostreae</name>
    <dbReference type="NCBI Taxonomy" id="1763535"/>
    <lineage>
        <taxon>Bacteria</taxon>
        <taxon>Pseudomonadati</taxon>
        <taxon>Pseudomonadota</taxon>
        <taxon>Betaproteobacteria</taxon>
        <taxon>Burkholderiales</taxon>
        <taxon>Comamonadaceae</taxon>
        <taxon>Hydrogenophaga</taxon>
    </lineage>
</organism>
<feature type="domain" description="Anti-sigma K factor RskA C-terminal" evidence="1">
    <location>
        <begin position="108"/>
        <end position="228"/>
    </location>
</feature>
<dbReference type="EMBL" id="CP017476">
    <property type="protein sequence ID" value="AOW12546.1"/>
    <property type="molecule type" value="Genomic_DNA"/>
</dbReference>
<dbReference type="Proteomes" id="UP000185680">
    <property type="component" value="Chromosome"/>
</dbReference>
<dbReference type="KEGG" id="hyl:LPB072_06495"/>
<dbReference type="InterPro" id="IPR018764">
    <property type="entry name" value="RskA_C"/>
</dbReference>
<gene>
    <name evidence="2" type="ORF">LPB072_06495</name>
    <name evidence="3" type="ORF">LPB72_15980</name>
</gene>
<dbReference type="RefSeq" id="WP_066092958.1">
    <property type="nucleotide sequence ID" value="NZ_CP017476.1"/>
</dbReference>
<name>A0A162YV88_9BURK</name>
<dbReference type="Pfam" id="PF10099">
    <property type="entry name" value="RskA_C"/>
    <property type="match status" value="1"/>
</dbReference>
<reference evidence="2 5" key="2">
    <citation type="submission" date="2016-10" db="EMBL/GenBank/DDBJ databases">
        <title>Hydorgenophaga sp. LPB0072 isolated from gastropod.</title>
        <authorList>
            <person name="Kim E."/>
            <person name="Yi H."/>
        </authorList>
    </citation>
    <scope>NUCLEOTIDE SEQUENCE [LARGE SCALE GENOMIC DNA]</scope>
    <source>
        <strain evidence="2 5">LPB0072</strain>
    </source>
</reference>
<evidence type="ECO:0000259" key="1">
    <source>
        <dbReference type="Pfam" id="PF10099"/>
    </source>
</evidence>
<protein>
    <submittedName>
        <fullName evidence="2">RNA polymerase subunit sigma-70</fullName>
    </submittedName>
</protein>
<evidence type="ECO:0000313" key="5">
    <source>
        <dbReference type="Proteomes" id="UP000185680"/>
    </source>
</evidence>
<dbReference type="GO" id="GO:0006417">
    <property type="term" value="P:regulation of translation"/>
    <property type="evidence" value="ECO:0007669"/>
    <property type="project" value="TreeGrafter"/>
</dbReference>
<dbReference type="EMBL" id="LVWD01000030">
    <property type="protein sequence ID" value="OAD40415.1"/>
    <property type="molecule type" value="Genomic_DNA"/>
</dbReference>
<dbReference type="PANTHER" id="PTHR37461:SF1">
    <property type="entry name" value="ANTI-SIGMA-K FACTOR RSKA"/>
    <property type="match status" value="1"/>
</dbReference>
<dbReference type="GO" id="GO:0005886">
    <property type="term" value="C:plasma membrane"/>
    <property type="evidence" value="ECO:0007669"/>
    <property type="project" value="InterPro"/>
</dbReference>